<organism evidence="1">
    <name type="scientific">marine sediment metagenome</name>
    <dbReference type="NCBI Taxonomy" id="412755"/>
    <lineage>
        <taxon>unclassified sequences</taxon>
        <taxon>metagenomes</taxon>
        <taxon>ecological metagenomes</taxon>
    </lineage>
</organism>
<protein>
    <recommendedName>
        <fullName evidence="2">3D domain-containing protein</fullName>
    </recommendedName>
</protein>
<evidence type="ECO:0008006" key="2">
    <source>
        <dbReference type="Google" id="ProtNLM"/>
    </source>
</evidence>
<gene>
    <name evidence="1" type="ORF">LCGC14_1422940</name>
</gene>
<sequence length="134" mass="15479">MKIFLLSILIGNMTITSYRSVPEQTDSDPFITATGEYTGSHGVALSRDLLKRWGGPIDYGDHIYIEGYGIKVVNDCMADYWCLRYKMIGGKKRCVKKKYIRNHIDIWVATPREEKNVGWRKGHVILIKIKEKKK</sequence>
<dbReference type="EMBL" id="LAZR01009515">
    <property type="protein sequence ID" value="KKM72197.1"/>
    <property type="molecule type" value="Genomic_DNA"/>
</dbReference>
<name>A0A0F9MSI1_9ZZZZ</name>
<evidence type="ECO:0000313" key="1">
    <source>
        <dbReference type="EMBL" id="KKM72197.1"/>
    </source>
</evidence>
<accession>A0A0F9MSI1</accession>
<dbReference type="CDD" id="cd22784">
    <property type="entry name" value="DPBB_MltA_YuiC-like"/>
    <property type="match status" value="1"/>
</dbReference>
<dbReference type="AlphaFoldDB" id="A0A0F9MSI1"/>
<comment type="caution">
    <text evidence="1">The sequence shown here is derived from an EMBL/GenBank/DDBJ whole genome shotgun (WGS) entry which is preliminary data.</text>
</comment>
<proteinExistence type="predicted"/>
<reference evidence="1" key="1">
    <citation type="journal article" date="2015" name="Nature">
        <title>Complex archaea that bridge the gap between prokaryotes and eukaryotes.</title>
        <authorList>
            <person name="Spang A."/>
            <person name="Saw J.H."/>
            <person name="Jorgensen S.L."/>
            <person name="Zaremba-Niedzwiedzka K."/>
            <person name="Martijn J."/>
            <person name="Lind A.E."/>
            <person name="van Eijk R."/>
            <person name="Schleper C."/>
            <person name="Guy L."/>
            <person name="Ettema T.J."/>
        </authorList>
    </citation>
    <scope>NUCLEOTIDE SEQUENCE</scope>
</reference>